<keyword evidence="5" id="KW-1185">Reference proteome</keyword>
<dbReference type="PANTHER" id="PTHR10545:SF29">
    <property type="entry name" value="GH14572P-RELATED"/>
    <property type="match status" value="1"/>
</dbReference>
<dbReference type="AlphaFoldDB" id="A0A919JI77"/>
<dbReference type="EMBL" id="BOMQ01000060">
    <property type="protein sequence ID" value="GIE51509.1"/>
    <property type="molecule type" value="Genomic_DNA"/>
</dbReference>
<evidence type="ECO:0000256" key="1">
    <source>
        <dbReference type="ARBA" id="ARBA00022679"/>
    </source>
</evidence>
<keyword evidence="2" id="KW-0012">Acyltransferase</keyword>
<evidence type="ECO:0000313" key="5">
    <source>
        <dbReference type="Proteomes" id="UP000647172"/>
    </source>
</evidence>
<dbReference type="InterPro" id="IPR016181">
    <property type="entry name" value="Acyl_CoA_acyltransferase"/>
</dbReference>
<dbReference type="RefSeq" id="WP_203772125.1">
    <property type="nucleotide sequence ID" value="NZ_BAAAYJ010000099.1"/>
</dbReference>
<comment type="caution">
    <text evidence="4">The sequence shown here is derived from an EMBL/GenBank/DDBJ whole genome shotgun (WGS) entry which is preliminary data.</text>
</comment>
<accession>A0A919JI77</accession>
<sequence>MIAFRPAGPEDLSVVADLLYEVEAFYGTVEMVPRHVWQAQIALVLRSPSPPARVLLAVDDAEVVGFASYTFLWPAVGVSTSLFVKELYVREPHRGHGVGTALMAELSAIALEAGSSRLEWTTDADNTAAQAFYAKLDAPQASGKVMYRATSADLVRLSQRKID</sequence>
<dbReference type="GO" id="GO:0008080">
    <property type="term" value="F:N-acetyltransferase activity"/>
    <property type="evidence" value="ECO:0007669"/>
    <property type="project" value="UniProtKB-ARBA"/>
</dbReference>
<proteinExistence type="predicted"/>
<evidence type="ECO:0000256" key="2">
    <source>
        <dbReference type="ARBA" id="ARBA00023315"/>
    </source>
</evidence>
<dbReference type="Proteomes" id="UP000647172">
    <property type="component" value="Unassembled WGS sequence"/>
</dbReference>
<dbReference type="InterPro" id="IPR000182">
    <property type="entry name" value="GNAT_dom"/>
</dbReference>
<dbReference type="InterPro" id="IPR051016">
    <property type="entry name" value="Diverse_Substrate_AcTransf"/>
</dbReference>
<dbReference type="PROSITE" id="PS51186">
    <property type="entry name" value="GNAT"/>
    <property type="match status" value="1"/>
</dbReference>
<dbReference type="SUPFAM" id="SSF55729">
    <property type="entry name" value="Acyl-CoA N-acyltransferases (Nat)"/>
    <property type="match status" value="1"/>
</dbReference>
<evidence type="ECO:0000259" key="3">
    <source>
        <dbReference type="PROSITE" id="PS51186"/>
    </source>
</evidence>
<organism evidence="4 5">
    <name type="scientific">Actinoplanes nipponensis</name>
    <dbReference type="NCBI Taxonomy" id="135950"/>
    <lineage>
        <taxon>Bacteria</taxon>
        <taxon>Bacillati</taxon>
        <taxon>Actinomycetota</taxon>
        <taxon>Actinomycetes</taxon>
        <taxon>Micromonosporales</taxon>
        <taxon>Micromonosporaceae</taxon>
        <taxon>Actinoplanes</taxon>
    </lineage>
</organism>
<evidence type="ECO:0000313" key="4">
    <source>
        <dbReference type="EMBL" id="GIE51509.1"/>
    </source>
</evidence>
<gene>
    <name evidence="4" type="ORF">Ani05nite_50430</name>
</gene>
<dbReference type="CDD" id="cd04301">
    <property type="entry name" value="NAT_SF"/>
    <property type="match status" value="1"/>
</dbReference>
<name>A0A919JI77_9ACTN</name>
<dbReference type="Pfam" id="PF00583">
    <property type="entry name" value="Acetyltransf_1"/>
    <property type="match status" value="1"/>
</dbReference>
<feature type="domain" description="N-acetyltransferase" evidence="3">
    <location>
        <begin position="2"/>
        <end position="162"/>
    </location>
</feature>
<dbReference type="PANTHER" id="PTHR10545">
    <property type="entry name" value="DIAMINE N-ACETYLTRANSFERASE"/>
    <property type="match status" value="1"/>
</dbReference>
<keyword evidence="1" id="KW-0808">Transferase</keyword>
<reference evidence="4" key="1">
    <citation type="submission" date="2021-01" db="EMBL/GenBank/DDBJ databases">
        <title>Whole genome shotgun sequence of Actinoplanes nipponensis NBRC 14063.</title>
        <authorList>
            <person name="Komaki H."/>
            <person name="Tamura T."/>
        </authorList>
    </citation>
    <scope>NUCLEOTIDE SEQUENCE</scope>
    <source>
        <strain evidence="4">NBRC 14063</strain>
    </source>
</reference>
<protein>
    <submittedName>
        <fullName evidence="4">N-acetyltransferase</fullName>
    </submittedName>
</protein>
<dbReference type="Gene3D" id="3.40.630.30">
    <property type="match status" value="1"/>
</dbReference>